<proteinExistence type="predicted"/>
<protein>
    <submittedName>
        <fullName evidence="2">Uncharacterized protein</fullName>
    </submittedName>
</protein>
<feature type="compositionally biased region" description="Basic and acidic residues" evidence="1">
    <location>
        <begin position="75"/>
        <end position="91"/>
    </location>
</feature>
<dbReference type="Proteomes" id="UP000314294">
    <property type="component" value="Unassembled WGS sequence"/>
</dbReference>
<sequence length="105" mass="11839">MDKVNKRGKTVEKWEEIRKEESTAAQRGAMRRTGAQAGGLETTCRQQLWQQQVEDKQGGGSQSEGAGQKTGGWGDGRETEMERERERERGFNTEAPATRLQHLHP</sequence>
<dbReference type="EMBL" id="SRLO01000036">
    <property type="protein sequence ID" value="TNN82857.1"/>
    <property type="molecule type" value="Genomic_DNA"/>
</dbReference>
<keyword evidence="3" id="KW-1185">Reference proteome</keyword>
<feature type="compositionally biased region" description="Polar residues" evidence="1">
    <location>
        <begin position="43"/>
        <end position="52"/>
    </location>
</feature>
<evidence type="ECO:0000313" key="2">
    <source>
        <dbReference type="EMBL" id="TNN82857.1"/>
    </source>
</evidence>
<evidence type="ECO:0000256" key="1">
    <source>
        <dbReference type="SAM" id="MobiDB-lite"/>
    </source>
</evidence>
<organism evidence="2 3">
    <name type="scientific">Liparis tanakae</name>
    <name type="common">Tanaka's snailfish</name>
    <dbReference type="NCBI Taxonomy" id="230148"/>
    <lineage>
        <taxon>Eukaryota</taxon>
        <taxon>Metazoa</taxon>
        <taxon>Chordata</taxon>
        <taxon>Craniata</taxon>
        <taxon>Vertebrata</taxon>
        <taxon>Euteleostomi</taxon>
        <taxon>Actinopterygii</taxon>
        <taxon>Neopterygii</taxon>
        <taxon>Teleostei</taxon>
        <taxon>Neoteleostei</taxon>
        <taxon>Acanthomorphata</taxon>
        <taxon>Eupercaria</taxon>
        <taxon>Perciformes</taxon>
        <taxon>Cottioidei</taxon>
        <taxon>Cottales</taxon>
        <taxon>Liparidae</taxon>
        <taxon>Liparis</taxon>
    </lineage>
</organism>
<evidence type="ECO:0000313" key="3">
    <source>
        <dbReference type="Proteomes" id="UP000314294"/>
    </source>
</evidence>
<name>A0A4Z2IYL4_9TELE</name>
<dbReference type="AlphaFoldDB" id="A0A4Z2IYL4"/>
<feature type="compositionally biased region" description="Basic and acidic residues" evidence="1">
    <location>
        <begin position="1"/>
        <end position="22"/>
    </location>
</feature>
<feature type="compositionally biased region" description="Gly residues" evidence="1">
    <location>
        <begin position="58"/>
        <end position="74"/>
    </location>
</feature>
<feature type="region of interest" description="Disordered" evidence="1">
    <location>
        <begin position="1"/>
        <end position="105"/>
    </location>
</feature>
<gene>
    <name evidence="2" type="ORF">EYF80_006814</name>
</gene>
<comment type="caution">
    <text evidence="2">The sequence shown here is derived from an EMBL/GenBank/DDBJ whole genome shotgun (WGS) entry which is preliminary data.</text>
</comment>
<reference evidence="2 3" key="1">
    <citation type="submission" date="2019-03" db="EMBL/GenBank/DDBJ databases">
        <title>First draft genome of Liparis tanakae, snailfish: a comprehensive survey of snailfish specific genes.</title>
        <authorList>
            <person name="Kim W."/>
            <person name="Song I."/>
            <person name="Jeong J.-H."/>
            <person name="Kim D."/>
            <person name="Kim S."/>
            <person name="Ryu S."/>
            <person name="Song J.Y."/>
            <person name="Lee S.K."/>
        </authorList>
    </citation>
    <scope>NUCLEOTIDE SEQUENCE [LARGE SCALE GENOMIC DNA]</scope>
    <source>
        <tissue evidence="2">Muscle</tissue>
    </source>
</reference>
<accession>A0A4Z2IYL4</accession>